<evidence type="ECO:0000313" key="7">
    <source>
        <dbReference type="Proteomes" id="UP000728032"/>
    </source>
</evidence>
<proteinExistence type="inferred from homology"/>
<gene>
    <name evidence="6" type="ORF">ONB1V03_LOCUS12173</name>
</gene>
<evidence type="ECO:0000256" key="1">
    <source>
        <dbReference type="ARBA" id="ARBA00007611"/>
    </source>
</evidence>
<dbReference type="Proteomes" id="UP000728032">
    <property type="component" value="Unassembled WGS sequence"/>
</dbReference>
<dbReference type="Pfam" id="PF01826">
    <property type="entry name" value="TIL"/>
    <property type="match status" value="1"/>
</dbReference>
<dbReference type="EMBL" id="OC924464">
    <property type="protein sequence ID" value="CAD7655530.1"/>
    <property type="molecule type" value="Genomic_DNA"/>
</dbReference>
<dbReference type="EMBL" id="CAJPVJ010009639">
    <property type="protein sequence ID" value="CAG2172717.1"/>
    <property type="molecule type" value="Genomic_DNA"/>
</dbReference>
<dbReference type="InterPro" id="IPR002919">
    <property type="entry name" value="TIL_dom"/>
</dbReference>
<evidence type="ECO:0000313" key="6">
    <source>
        <dbReference type="EMBL" id="CAD7655530.1"/>
    </source>
</evidence>
<feature type="domain" description="TIL" evidence="5">
    <location>
        <begin position="6"/>
        <end position="63"/>
    </location>
</feature>
<dbReference type="AlphaFoldDB" id="A0A7R9QR80"/>
<evidence type="ECO:0000256" key="2">
    <source>
        <dbReference type="ARBA" id="ARBA00022690"/>
    </source>
</evidence>
<dbReference type="FunFam" id="2.10.25.10:FF:000055">
    <property type="entry name" value="alpha-tectorin isoform X1"/>
    <property type="match status" value="1"/>
</dbReference>
<evidence type="ECO:0000259" key="5">
    <source>
        <dbReference type="Pfam" id="PF01826"/>
    </source>
</evidence>
<dbReference type="CDD" id="cd19941">
    <property type="entry name" value="TIL"/>
    <property type="match status" value="1"/>
</dbReference>
<keyword evidence="3" id="KW-1015">Disulfide bond</keyword>
<name>A0A7R9QR80_9ACAR</name>
<keyword evidence="4" id="KW-0472">Membrane</keyword>
<keyword evidence="4" id="KW-0812">Transmembrane</keyword>
<sequence>MVTQDCGPNEVYNSCGTACPDTCETVVKGNKGLMTCTMQCVSGCFCRDGLVRDGSQCVSAETCRQKSPLLRDSGSNAGFPLTAIHSQLALFIPLIVLIFKNYF</sequence>
<keyword evidence="2" id="KW-0646">Protease inhibitor</keyword>
<dbReference type="OrthoDB" id="7612169at2759"/>
<dbReference type="GO" id="GO:0030414">
    <property type="term" value="F:peptidase inhibitor activity"/>
    <property type="evidence" value="ECO:0007669"/>
    <property type="project" value="UniProtKB-KW"/>
</dbReference>
<keyword evidence="4" id="KW-1133">Transmembrane helix</keyword>
<comment type="similarity">
    <text evidence="1">Belongs to the serine protease inhibitor-like (TIL domain-containing) family.</text>
</comment>
<dbReference type="PANTHER" id="PTHR23259">
    <property type="entry name" value="RIDDLE"/>
    <property type="match status" value="1"/>
</dbReference>
<dbReference type="InterPro" id="IPR051368">
    <property type="entry name" value="SerProtInhib-TIL_Domain"/>
</dbReference>
<dbReference type="SUPFAM" id="SSF57567">
    <property type="entry name" value="Serine protease inhibitors"/>
    <property type="match status" value="1"/>
</dbReference>
<keyword evidence="7" id="KW-1185">Reference proteome</keyword>
<organism evidence="6">
    <name type="scientific">Oppiella nova</name>
    <dbReference type="NCBI Taxonomy" id="334625"/>
    <lineage>
        <taxon>Eukaryota</taxon>
        <taxon>Metazoa</taxon>
        <taxon>Ecdysozoa</taxon>
        <taxon>Arthropoda</taxon>
        <taxon>Chelicerata</taxon>
        <taxon>Arachnida</taxon>
        <taxon>Acari</taxon>
        <taxon>Acariformes</taxon>
        <taxon>Sarcoptiformes</taxon>
        <taxon>Oribatida</taxon>
        <taxon>Brachypylina</taxon>
        <taxon>Oppioidea</taxon>
        <taxon>Oppiidae</taxon>
        <taxon>Oppiella</taxon>
    </lineage>
</organism>
<dbReference type="Gene3D" id="2.10.25.10">
    <property type="entry name" value="Laminin"/>
    <property type="match status" value="1"/>
</dbReference>
<dbReference type="InterPro" id="IPR036084">
    <property type="entry name" value="Ser_inhib-like_sf"/>
</dbReference>
<feature type="transmembrane region" description="Helical" evidence="4">
    <location>
        <begin position="77"/>
        <end position="99"/>
    </location>
</feature>
<evidence type="ECO:0000256" key="3">
    <source>
        <dbReference type="ARBA" id="ARBA00023157"/>
    </source>
</evidence>
<accession>A0A7R9QR80</accession>
<dbReference type="PANTHER" id="PTHR23259:SF70">
    <property type="entry name" value="ACCESSORY GLAND PROTEIN ACP62F-RELATED"/>
    <property type="match status" value="1"/>
</dbReference>
<reference evidence="6" key="1">
    <citation type="submission" date="2020-11" db="EMBL/GenBank/DDBJ databases">
        <authorList>
            <person name="Tran Van P."/>
        </authorList>
    </citation>
    <scope>NUCLEOTIDE SEQUENCE</scope>
</reference>
<protein>
    <recommendedName>
        <fullName evidence="5">TIL domain-containing protein</fullName>
    </recommendedName>
</protein>
<evidence type="ECO:0000256" key="4">
    <source>
        <dbReference type="SAM" id="Phobius"/>
    </source>
</evidence>